<dbReference type="RefSeq" id="WP_209705325.1">
    <property type="nucleotide sequence ID" value="NZ_JAFIDA010000001.1"/>
</dbReference>
<evidence type="ECO:0000313" key="1">
    <source>
        <dbReference type="EMBL" id="MBP1326425.1"/>
    </source>
</evidence>
<proteinExistence type="predicted"/>
<comment type="caution">
    <text evidence="1">The sequence shown here is derived from an EMBL/GenBank/DDBJ whole genome shotgun (WGS) entry which is preliminary data.</text>
</comment>
<dbReference type="EMBL" id="JAFIDA010000001">
    <property type="protein sequence ID" value="MBP1326425.1"/>
    <property type="molecule type" value="Genomic_DNA"/>
</dbReference>
<gene>
    <name evidence="1" type="ORF">JOF28_001657</name>
</gene>
<dbReference type="Proteomes" id="UP000675163">
    <property type="component" value="Unassembled WGS sequence"/>
</dbReference>
<dbReference type="PANTHER" id="PTHR41913:SF1">
    <property type="entry name" value="DUF1684 DOMAIN-CONTAINING PROTEIN"/>
    <property type="match status" value="1"/>
</dbReference>
<reference evidence="1" key="1">
    <citation type="submission" date="2021-02" db="EMBL/GenBank/DDBJ databases">
        <title>Sequencing the genomes of 1000 actinobacteria strains.</title>
        <authorList>
            <person name="Klenk H.-P."/>
        </authorList>
    </citation>
    <scope>NUCLEOTIDE SEQUENCE</scope>
    <source>
        <strain evidence="1">DSM 22850</strain>
    </source>
</reference>
<organism evidence="1 2">
    <name type="scientific">Leucobacter exalbidus</name>
    <dbReference type="NCBI Taxonomy" id="662960"/>
    <lineage>
        <taxon>Bacteria</taxon>
        <taxon>Bacillati</taxon>
        <taxon>Actinomycetota</taxon>
        <taxon>Actinomycetes</taxon>
        <taxon>Micrococcales</taxon>
        <taxon>Microbacteriaceae</taxon>
        <taxon>Leucobacter</taxon>
    </lineage>
</organism>
<accession>A0A940PNR4</accession>
<evidence type="ECO:0000313" key="2">
    <source>
        <dbReference type="Proteomes" id="UP000675163"/>
    </source>
</evidence>
<dbReference type="Pfam" id="PF07920">
    <property type="entry name" value="DUF1684"/>
    <property type="match status" value="1"/>
</dbReference>
<dbReference type="PANTHER" id="PTHR41913">
    <property type="entry name" value="DUF1684 DOMAIN-CONTAINING PROTEIN"/>
    <property type="match status" value="1"/>
</dbReference>
<name>A0A940PNR4_9MICO</name>
<dbReference type="InterPro" id="IPR012467">
    <property type="entry name" value="DUF1684"/>
</dbReference>
<protein>
    <submittedName>
        <fullName evidence="1">Uncharacterized protein (DUF1684 family)</fullName>
    </submittedName>
</protein>
<sequence length="278" mass="28981">MSDLQPAEPATTAAAAPVATAFSDAHAVWHAEVEAARTAPYGALTATAMHWLEGDAGEARELPGLPGEWRAYPDGLVTVVVTEADGISQAGQPVAGEVRVGPLTGLASATLTWGDILIEIAARSGAIAVRPRDPQAAARVEYTGTPVFAPNRDWVVSAEFESDPRASVEIDSAAAGRLQHYDSPGRAVFTVGGERVALTLFGSAAGGDLRAIFSDASPETFDATRFVGVTAREGGLVIDFNRAVNPPFAYTEHATCPFPPAENRLPVPVEAGEKRPNA</sequence>
<keyword evidence="2" id="KW-1185">Reference proteome</keyword>
<dbReference type="AlphaFoldDB" id="A0A940PNR4"/>